<proteinExistence type="predicted"/>
<accession>A0A699KRB6</accession>
<reference evidence="2" key="1">
    <citation type="journal article" date="2019" name="Sci. Rep.">
        <title>Draft genome of Tanacetum cinerariifolium, the natural source of mosquito coil.</title>
        <authorList>
            <person name="Yamashiro T."/>
            <person name="Shiraishi A."/>
            <person name="Satake H."/>
            <person name="Nakayama K."/>
        </authorList>
    </citation>
    <scope>NUCLEOTIDE SEQUENCE</scope>
</reference>
<dbReference type="Pfam" id="PF22936">
    <property type="entry name" value="Pol_BBD"/>
    <property type="match status" value="1"/>
</dbReference>
<protein>
    <submittedName>
        <fullName evidence="2">Ribonuclease H-like domain-containing protein</fullName>
    </submittedName>
</protein>
<evidence type="ECO:0000313" key="2">
    <source>
        <dbReference type="EMBL" id="GFB07453.1"/>
    </source>
</evidence>
<gene>
    <name evidence="2" type="ORF">Tci_679424</name>
</gene>
<feature type="non-terminal residue" evidence="2">
    <location>
        <position position="1"/>
    </location>
</feature>
<evidence type="ECO:0000259" key="1">
    <source>
        <dbReference type="Pfam" id="PF22936"/>
    </source>
</evidence>
<name>A0A699KRB6_TANCI</name>
<organism evidence="2">
    <name type="scientific">Tanacetum cinerariifolium</name>
    <name type="common">Dalmatian daisy</name>
    <name type="synonym">Chrysanthemum cinerariifolium</name>
    <dbReference type="NCBI Taxonomy" id="118510"/>
    <lineage>
        <taxon>Eukaryota</taxon>
        <taxon>Viridiplantae</taxon>
        <taxon>Streptophyta</taxon>
        <taxon>Embryophyta</taxon>
        <taxon>Tracheophyta</taxon>
        <taxon>Spermatophyta</taxon>
        <taxon>Magnoliopsida</taxon>
        <taxon>eudicotyledons</taxon>
        <taxon>Gunneridae</taxon>
        <taxon>Pentapetalae</taxon>
        <taxon>asterids</taxon>
        <taxon>campanulids</taxon>
        <taxon>Asterales</taxon>
        <taxon>Asteraceae</taxon>
        <taxon>Asteroideae</taxon>
        <taxon>Anthemideae</taxon>
        <taxon>Anthemidinae</taxon>
        <taxon>Tanacetum</taxon>
    </lineage>
</organism>
<dbReference type="EMBL" id="BKCJ010546493">
    <property type="protein sequence ID" value="GFB07453.1"/>
    <property type="molecule type" value="Genomic_DNA"/>
</dbReference>
<dbReference type="AlphaFoldDB" id="A0A699KRB6"/>
<sequence length="53" mass="5872">GNPQQALKDKVFINSGCSRHMTGNISYLSDFEEINRGYVAFGRNPKGRKIAGK</sequence>
<dbReference type="InterPro" id="IPR054722">
    <property type="entry name" value="PolX-like_BBD"/>
</dbReference>
<comment type="caution">
    <text evidence="2">The sequence shown here is derived from an EMBL/GenBank/DDBJ whole genome shotgun (WGS) entry which is preliminary data.</text>
</comment>
<feature type="domain" description="Retrovirus-related Pol polyprotein from transposon TNT 1-94-like beta-barrel" evidence="1">
    <location>
        <begin position="12"/>
        <end position="44"/>
    </location>
</feature>
<feature type="non-terminal residue" evidence="2">
    <location>
        <position position="53"/>
    </location>
</feature>